<dbReference type="EMBL" id="GBXM01014094">
    <property type="protein sequence ID" value="JAH94483.1"/>
    <property type="molecule type" value="Transcribed_RNA"/>
</dbReference>
<accession>A0A0E9WYG0</accession>
<protein>
    <submittedName>
        <fullName evidence="1">Uncharacterized protein</fullName>
    </submittedName>
</protein>
<dbReference type="AlphaFoldDB" id="A0A0E9WYG0"/>
<evidence type="ECO:0000313" key="1">
    <source>
        <dbReference type="EMBL" id="JAH94483.1"/>
    </source>
</evidence>
<name>A0A0E9WYG0_ANGAN</name>
<reference evidence="1" key="1">
    <citation type="submission" date="2014-11" db="EMBL/GenBank/DDBJ databases">
        <authorList>
            <person name="Amaro Gonzalez C."/>
        </authorList>
    </citation>
    <scope>NUCLEOTIDE SEQUENCE</scope>
</reference>
<proteinExistence type="predicted"/>
<sequence>MTKRSMMHLTLGFDFLLLPHSASILHRLYLRMIKATVGFKAPENMPESHV</sequence>
<organism evidence="1">
    <name type="scientific">Anguilla anguilla</name>
    <name type="common">European freshwater eel</name>
    <name type="synonym">Muraena anguilla</name>
    <dbReference type="NCBI Taxonomy" id="7936"/>
    <lineage>
        <taxon>Eukaryota</taxon>
        <taxon>Metazoa</taxon>
        <taxon>Chordata</taxon>
        <taxon>Craniata</taxon>
        <taxon>Vertebrata</taxon>
        <taxon>Euteleostomi</taxon>
        <taxon>Actinopterygii</taxon>
        <taxon>Neopterygii</taxon>
        <taxon>Teleostei</taxon>
        <taxon>Anguilliformes</taxon>
        <taxon>Anguillidae</taxon>
        <taxon>Anguilla</taxon>
    </lineage>
</organism>
<reference evidence="1" key="2">
    <citation type="journal article" date="2015" name="Fish Shellfish Immunol.">
        <title>Early steps in the European eel (Anguilla anguilla)-Vibrio vulnificus interaction in the gills: Role of the RtxA13 toxin.</title>
        <authorList>
            <person name="Callol A."/>
            <person name="Pajuelo D."/>
            <person name="Ebbesson L."/>
            <person name="Teles M."/>
            <person name="MacKenzie S."/>
            <person name="Amaro C."/>
        </authorList>
    </citation>
    <scope>NUCLEOTIDE SEQUENCE</scope>
</reference>